<dbReference type="FunFam" id="2.60.34.10:FF:000012">
    <property type="entry name" value="Heat shock 70 kDa protein"/>
    <property type="match status" value="1"/>
</dbReference>
<dbReference type="InterPro" id="IPR043129">
    <property type="entry name" value="ATPase_NBD"/>
</dbReference>
<evidence type="ECO:0000256" key="1">
    <source>
        <dbReference type="ARBA" id="ARBA00007381"/>
    </source>
</evidence>
<dbReference type="GO" id="GO:0005524">
    <property type="term" value="F:ATP binding"/>
    <property type="evidence" value="ECO:0007669"/>
    <property type="project" value="UniProtKB-KW"/>
</dbReference>
<reference evidence="4" key="1">
    <citation type="submission" date="2018-10" db="EMBL/GenBank/DDBJ databases">
        <title>Hidden diversity of soil giant viruses.</title>
        <authorList>
            <person name="Schulz F."/>
            <person name="Alteio L."/>
            <person name="Goudeau D."/>
            <person name="Ryan E.M."/>
            <person name="Malmstrom R.R."/>
            <person name="Blanchard J."/>
            <person name="Woyke T."/>
        </authorList>
    </citation>
    <scope>NUCLEOTIDE SEQUENCE</scope>
    <source>
        <strain evidence="4">EDV1</strain>
    </source>
</reference>
<dbReference type="InterPro" id="IPR029048">
    <property type="entry name" value="HSP70_C_sf"/>
</dbReference>
<evidence type="ECO:0000313" key="4">
    <source>
        <dbReference type="EMBL" id="AYV78729.1"/>
    </source>
</evidence>
<dbReference type="PRINTS" id="PR00301">
    <property type="entry name" value="HEATSHOCK70"/>
</dbReference>
<dbReference type="Gene3D" id="3.30.30.30">
    <property type="match status" value="1"/>
</dbReference>
<evidence type="ECO:0000256" key="2">
    <source>
        <dbReference type="ARBA" id="ARBA00022741"/>
    </source>
</evidence>
<dbReference type="SUPFAM" id="SSF53067">
    <property type="entry name" value="Actin-like ATPase domain"/>
    <property type="match status" value="2"/>
</dbReference>
<gene>
    <name evidence="4" type="ORF">Edafosvirus28_2</name>
</gene>
<dbReference type="EMBL" id="MK072093">
    <property type="protein sequence ID" value="AYV78729.1"/>
    <property type="molecule type" value="Genomic_DNA"/>
</dbReference>
<dbReference type="Gene3D" id="2.60.34.10">
    <property type="entry name" value="Substrate Binding Domain Of DNAk, Chain A, domain 1"/>
    <property type="match status" value="1"/>
</dbReference>
<organism evidence="4">
    <name type="scientific">Edafosvirus sp</name>
    <dbReference type="NCBI Taxonomy" id="2487765"/>
    <lineage>
        <taxon>Viruses</taxon>
        <taxon>Varidnaviria</taxon>
        <taxon>Bamfordvirae</taxon>
        <taxon>Nucleocytoviricota</taxon>
        <taxon>Megaviricetes</taxon>
        <taxon>Imitervirales</taxon>
        <taxon>Mimiviridae</taxon>
        <taxon>Klosneuvirinae</taxon>
    </lineage>
</organism>
<dbReference type="CDD" id="cd24028">
    <property type="entry name" value="ASKHA_NBD_HSP70_HSPA1-like"/>
    <property type="match status" value="1"/>
</dbReference>
<dbReference type="InterPro" id="IPR013126">
    <property type="entry name" value="Hsp_70_fam"/>
</dbReference>
<dbReference type="Gene3D" id="3.90.640.10">
    <property type="entry name" value="Actin, Chain A, domain 4"/>
    <property type="match status" value="1"/>
</dbReference>
<dbReference type="FunFam" id="3.90.640.10:FF:000003">
    <property type="entry name" value="Molecular chaperone DnaK"/>
    <property type="match status" value="1"/>
</dbReference>
<keyword evidence="3" id="KW-0067">ATP-binding</keyword>
<protein>
    <submittedName>
        <fullName evidence="4">Hsp70 protein</fullName>
    </submittedName>
</protein>
<dbReference type="PROSITE" id="PS01036">
    <property type="entry name" value="HSP70_3"/>
    <property type="match status" value="1"/>
</dbReference>
<dbReference type="SUPFAM" id="SSF100920">
    <property type="entry name" value="Heat shock protein 70kD (HSP70), peptide-binding domain"/>
    <property type="match status" value="1"/>
</dbReference>
<proteinExistence type="inferred from homology"/>
<dbReference type="InterPro" id="IPR029047">
    <property type="entry name" value="HSP70_peptide-bd_sf"/>
</dbReference>
<dbReference type="FunFam" id="3.30.420.40:FF:000004">
    <property type="entry name" value="Molecular chaperone DnaK"/>
    <property type="match status" value="1"/>
</dbReference>
<keyword evidence="2" id="KW-0547">Nucleotide-binding</keyword>
<dbReference type="Gene3D" id="1.20.1270.10">
    <property type="match status" value="1"/>
</dbReference>
<evidence type="ECO:0000256" key="3">
    <source>
        <dbReference type="ARBA" id="ARBA00022840"/>
    </source>
</evidence>
<dbReference type="Pfam" id="PF00012">
    <property type="entry name" value="HSP70"/>
    <property type="match status" value="1"/>
</dbReference>
<dbReference type="PROSITE" id="PS00329">
    <property type="entry name" value="HSP70_2"/>
    <property type="match status" value="1"/>
</dbReference>
<dbReference type="Gene3D" id="3.30.420.40">
    <property type="match status" value="2"/>
</dbReference>
<comment type="similarity">
    <text evidence="1">Belongs to the heat shock protein 70 family.</text>
</comment>
<dbReference type="PANTHER" id="PTHR19375">
    <property type="entry name" value="HEAT SHOCK PROTEIN 70KDA"/>
    <property type="match status" value="1"/>
</dbReference>
<dbReference type="FunFam" id="3.30.30.30:FF:000005">
    <property type="entry name" value="Heat shock protein ssb1"/>
    <property type="match status" value="1"/>
</dbReference>
<dbReference type="GO" id="GO:0140662">
    <property type="term" value="F:ATP-dependent protein folding chaperone"/>
    <property type="evidence" value="ECO:0007669"/>
    <property type="project" value="InterPro"/>
</dbReference>
<sequence length="894" mass="102254">MNDKQVLEDEIIIGIDLGTVNSCVGVWRNNNLEIIPDEKGNRTIPSIVSFTNRTKYVGYEAKNQTEINPKNTFYEIKRLIGRKMNDESVINDKQYITYDLEEDHNGNVLVISEVNNIRKRYTPEEISSIILIRLKEMACNYLKKEITKAVITVPAYFNDSQRQATVDAAKIAGLDCIRIINEPTSAALAYGLQTQSKKEGKDTELTIIVYDLGGGTLDVSLLTINDGVFEVQASVGNTHLGGTDFDNRLLSYCLSEFKKKNNIGELNNISPLSLQKLKGSCENAKKILSTITKTHIGVKEFYNNGTVFIDLFITITRDKFIELCKDLLILCVKPLEDVLNSCNLQKDDIDEVILVGGMTRMPAIRENIQKFIGKEPNFSVNPDEVVAAGASIQGYILSHISDPFSEKIQLVDIIPLSLGVETIGGVMNVLIRRNSTIPITKKRKYTTDSDYETYVTIKIFQGEREMTKDNILIGEFKLSGLEPAPRGIAQIEVTFDINTNGIIKITAEDLKNIGNKNEILITDNQNRLTHEQIKKLIDEAQECQLNDKIEREKKQSYYEIDDLCSNILSNVNNEEFKLKDDDKKFILDDITKIQKWLLEKKYFERNKDDYKTVSDRLKKKYGTLILKTVNTNSNVKASDQNGENNNTNIYNNEEDEINVFEKIENEEYGQADEIEKNELKQLKTVLLDLCYNIFDLLGSPSLKLDKIHKNELKDFIDDVLLWIHIQQKINKSEYKMKIDEVNNICNKILEDYEKNQTKIFDEDDIDIKTSRGTLEQLCYTIKSSIVSNMFSLQESKIKLLEAKIDEVLDWLIEIDSKKYEDVKLNKNTNDNCNLDELYKEKIDEINKLCDHLYNSIMNINVKKNIDVLDDTYDENDGTNIADLMEKKIVSSFSN</sequence>
<name>A0A3G4ZZC7_9VIRU</name>
<accession>A0A3G4ZZC7</accession>
<dbReference type="InterPro" id="IPR018181">
    <property type="entry name" value="Heat_shock_70_CS"/>
</dbReference>